<sequence>MNTRVDDDLIYLRAAGVSVLLDVSERRLPRIAHWGADLGDLAAAQARAVVESGRGGYAFGGLDESHEASVIPEPAWGWFGTPGLEGSRAGRHHSPRFEVRALSRDARGEGDASVQELTVAAVDDAAELGLEIRLQLLGSGLLRTRASLTSLGGDAPYELDALRLLLPVPAQAREVLDFTGRWIRERTPQRTPLTVGTRLRESRRGKPGHDAPFVMALGEPGFGFARGEVWVAHVAWSGDVRMMAERSREGATVVGGGDLVRAGEVRLEAGDTYVSPWVYGAYSAAGLDAAAARFHRHLRARAGHPHRPRPVTVNTWEAVYFDHDHDRLLALAEAAARVGAERFVLDDGWFRHRRADNAGLGDWHVDEDVYPEGLGFLANRVRELGMEFGLWVEPEMINPDSDLARAHPEWIAQPGDGRLPLTARHQQVLDLTHPEAFAYLEERLHALVAELRPAYLKWDHNRDLLEAGSSVHGRPIGRAQTLAFYRLLDGLRAAFPGLEIESCSGGGARVDLEVLERTDRVWASDCNDPLERQSIQRWTQLLVPPEMIGAHIGPPRAHTTHRTSTLTFRAATAMFGHLGIEWDVTSPEAVEARDELAAWVALHRKLRGLLHTGSVVNSDVDDPACAVHGVVAADLRSAVFSVASLALSETSTVGLVRLGGLDPDVVYRVAPLAPEGAGEGPGRALPRWWVGGASLTGRVLAERGIQVPALSPEDAVLLHVVAEGTPRDR</sequence>
<reference evidence="7 8" key="1">
    <citation type="submission" date="2024-02" db="EMBL/GenBank/DDBJ databases">
        <title>Lysinimicrobium sediminis NBRC 112286.</title>
        <authorList>
            <person name="Ichikawa N."/>
            <person name="Katano-Makiyama Y."/>
            <person name="Hidaka K."/>
        </authorList>
    </citation>
    <scope>NUCLEOTIDE SEQUENCE [LARGE SCALE GENOMIC DNA]</scope>
    <source>
        <strain evidence="7 8">NBRC 112286</strain>
    </source>
</reference>
<dbReference type="Gene3D" id="2.70.98.60">
    <property type="entry name" value="alpha-galactosidase from lactobacil brevis"/>
    <property type="match status" value="1"/>
</dbReference>
<accession>A0ABP9WFM3</accession>
<dbReference type="EC" id="3.2.1.22" evidence="2 5"/>
<dbReference type="InterPro" id="IPR002252">
    <property type="entry name" value="Glyco_hydro_36"/>
</dbReference>
<dbReference type="PRINTS" id="PR00743">
    <property type="entry name" value="GLHYDRLASE36"/>
</dbReference>
<evidence type="ECO:0000256" key="3">
    <source>
        <dbReference type="ARBA" id="ARBA00022801"/>
    </source>
</evidence>
<comment type="catalytic activity">
    <reaction evidence="1 5">
        <text>Hydrolysis of terminal, non-reducing alpha-D-galactose residues in alpha-D-galactosides, including galactose oligosaccharides, galactomannans and galactolipids.</text>
        <dbReference type="EC" id="3.2.1.22"/>
    </reaction>
</comment>
<dbReference type="PANTHER" id="PTHR43053:SF3">
    <property type="entry name" value="ALPHA-GALACTOSIDASE C-RELATED"/>
    <property type="match status" value="1"/>
</dbReference>
<dbReference type="InterPro" id="IPR017853">
    <property type="entry name" value="GH"/>
</dbReference>
<dbReference type="PANTHER" id="PTHR43053">
    <property type="entry name" value="GLYCOSIDASE FAMILY 31"/>
    <property type="match status" value="1"/>
</dbReference>
<evidence type="ECO:0000256" key="2">
    <source>
        <dbReference type="ARBA" id="ARBA00012755"/>
    </source>
</evidence>
<dbReference type="RefSeq" id="WP_345378196.1">
    <property type="nucleotide sequence ID" value="NZ_BAABRR010000001.1"/>
</dbReference>
<dbReference type="EMBL" id="BAABRR010000001">
    <property type="protein sequence ID" value="GAA5517901.1"/>
    <property type="molecule type" value="Genomic_DNA"/>
</dbReference>
<feature type="domain" description="Glycosyl hydrolase family 36 N-terminal" evidence="6">
    <location>
        <begin position="28"/>
        <end position="268"/>
    </location>
</feature>
<dbReference type="PIRSF" id="PIRSF005536">
    <property type="entry name" value="Agal"/>
    <property type="match status" value="1"/>
</dbReference>
<dbReference type="Proteomes" id="UP001426770">
    <property type="component" value="Unassembled WGS sequence"/>
</dbReference>
<evidence type="ECO:0000313" key="7">
    <source>
        <dbReference type="EMBL" id="GAA5517901.1"/>
    </source>
</evidence>
<comment type="similarity">
    <text evidence="5">Belongs to the glycosyl hydrolase.</text>
</comment>
<organism evidence="7 8">
    <name type="scientific">Demequina sediminis</name>
    <dbReference type="NCBI Taxonomy" id="1930058"/>
    <lineage>
        <taxon>Bacteria</taxon>
        <taxon>Bacillati</taxon>
        <taxon>Actinomycetota</taxon>
        <taxon>Actinomycetes</taxon>
        <taxon>Micrococcales</taxon>
        <taxon>Demequinaceae</taxon>
        <taxon>Demequina</taxon>
    </lineage>
</organism>
<keyword evidence="8" id="KW-1185">Reference proteome</keyword>
<dbReference type="Pfam" id="PF02065">
    <property type="entry name" value="Melibiase"/>
    <property type="match status" value="1"/>
</dbReference>
<evidence type="ECO:0000313" key="8">
    <source>
        <dbReference type="Proteomes" id="UP001426770"/>
    </source>
</evidence>
<dbReference type="Gene3D" id="3.20.20.70">
    <property type="entry name" value="Aldolase class I"/>
    <property type="match status" value="1"/>
</dbReference>
<evidence type="ECO:0000256" key="5">
    <source>
        <dbReference type="PIRNR" id="PIRNR005536"/>
    </source>
</evidence>
<dbReference type="SUPFAM" id="SSF51445">
    <property type="entry name" value="(Trans)glycosidases"/>
    <property type="match status" value="1"/>
</dbReference>
<dbReference type="InterPro" id="IPR013785">
    <property type="entry name" value="Aldolase_TIM"/>
</dbReference>
<comment type="caution">
    <text evidence="7">The sequence shown here is derived from an EMBL/GenBank/DDBJ whole genome shotgun (WGS) entry which is preliminary data.</text>
</comment>
<proteinExistence type="inferred from homology"/>
<dbReference type="InterPro" id="IPR050985">
    <property type="entry name" value="Alpha-glycosidase_related"/>
</dbReference>
<dbReference type="CDD" id="cd14791">
    <property type="entry name" value="GH36"/>
    <property type="match status" value="1"/>
</dbReference>
<keyword evidence="4 5" id="KW-0326">Glycosidase</keyword>
<name>A0ABP9WFM3_9MICO</name>
<dbReference type="InterPro" id="IPR038417">
    <property type="entry name" value="Alpga-gal_N_sf"/>
</dbReference>
<keyword evidence="3 5" id="KW-0378">Hydrolase</keyword>
<dbReference type="InterPro" id="IPR031704">
    <property type="entry name" value="Glyco_hydro_36_N"/>
</dbReference>
<evidence type="ECO:0000256" key="4">
    <source>
        <dbReference type="ARBA" id="ARBA00023295"/>
    </source>
</evidence>
<evidence type="ECO:0000259" key="6">
    <source>
        <dbReference type="Pfam" id="PF16875"/>
    </source>
</evidence>
<evidence type="ECO:0000256" key="1">
    <source>
        <dbReference type="ARBA" id="ARBA00001255"/>
    </source>
</evidence>
<protein>
    <recommendedName>
        <fullName evidence="2 5">Alpha-galactosidase</fullName>
        <ecNumber evidence="2 5">3.2.1.22</ecNumber>
    </recommendedName>
</protein>
<gene>
    <name evidence="7" type="primary">rafA</name>
    <name evidence="7" type="ORF">Lsed01_00318</name>
</gene>
<dbReference type="Pfam" id="PF16875">
    <property type="entry name" value="Glyco_hydro_36N"/>
    <property type="match status" value="1"/>
</dbReference>